<keyword evidence="13" id="KW-1185">Reference proteome</keyword>
<evidence type="ECO:0000256" key="9">
    <source>
        <dbReference type="PIRNR" id="PIRNR000774"/>
    </source>
</evidence>
<dbReference type="InterPro" id="IPR000394">
    <property type="entry name" value="RNA_pol_sigma_54"/>
</dbReference>
<evidence type="ECO:0000256" key="1">
    <source>
        <dbReference type="ARBA" id="ARBA00008798"/>
    </source>
</evidence>
<name>A0A4R2RHS6_9RHOB</name>
<dbReference type="InterPro" id="IPR007046">
    <property type="entry name" value="RNA_pol_sigma_54_core-bd"/>
</dbReference>
<evidence type="ECO:0000256" key="8">
    <source>
        <dbReference type="ARBA" id="ARBA00023163"/>
    </source>
</evidence>
<evidence type="ECO:0000256" key="3">
    <source>
        <dbReference type="ARBA" id="ARBA00022679"/>
    </source>
</evidence>
<dbReference type="NCBIfam" id="TIGR02395">
    <property type="entry name" value="rpoN_sigma"/>
    <property type="match status" value="1"/>
</dbReference>
<dbReference type="OrthoDB" id="9814402at2"/>
<dbReference type="Pfam" id="PF04552">
    <property type="entry name" value="Sigma54_DBD"/>
    <property type="match status" value="1"/>
</dbReference>
<dbReference type="PANTHER" id="PTHR32248">
    <property type="entry name" value="RNA POLYMERASE SIGMA-54 FACTOR"/>
    <property type="match status" value="1"/>
</dbReference>
<dbReference type="RefSeq" id="WP_132951035.1">
    <property type="nucleotide sequence ID" value="NZ_SLXU01000004.1"/>
</dbReference>
<evidence type="ECO:0000259" key="10">
    <source>
        <dbReference type="Pfam" id="PF04552"/>
    </source>
</evidence>
<dbReference type="Proteomes" id="UP000295050">
    <property type="component" value="Unassembled WGS sequence"/>
</dbReference>
<keyword evidence="6 9" id="KW-0731">Sigma factor</keyword>
<dbReference type="GO" id="GO:0001216">
    <property type="term" value="F:DNA-binding transcription activator activity"/>
    <property type="evidence" value="ECO:0007669"/>
    <property type="project" value="InterPro"/>
</dbReference>
<protein>
    <recommendedName>
        <fullName evidence="9">RNA polymerase sigma-54 factor</fullName>
    </recommendedName>
</protein>
<feature type="domain" description="RNA polymerase sigma factor 54 core-binding" evidence="11">
    <location>
        <begin position="75"/>
        <end position="255"/>
    </location>
</feature>
<dbReference type="InterPro" id="IPR038709">
    <property type="entry name" value="RpoN_core-bd_sf"/>
</dbReference>
<evidence type="ECO:0000256" key="4">
    <source>
        <dbReference type="ARBA" id="ARBA00022695"/>
    </source>
</evidence>
<dbReference type="PIRSF" id="PIRSF000774">
    <property type="entry name" value="RpoN"/>
    <property type="match status" value="1"/>
</dbReference>
<keyword evidence="5 9" id="KW-0805">Transcription regulation</keyword>
<organism evidence="12 13">
    <name type="scientific">Rhodovulum bhavnagarense</name>
    <dbReference type="NCBI Taxonomy" id="992286"/>
    <lineage>
        <taxon>Bacteria</taxon>
        <taxon>Pseudomonadati</taxon>
        <taxon>Pseudomonadota</taxon>
        <taxon>Alphaproteobacteria</taxon>
        <taxon>Rhodobacterales</taxon>
        <taxon>Paracoccaceae</taxon>
        <taxon>Rhodovulum</taxon>
    </lineage>
</organism>
<dbReference type="Pfam" id="PF04963">
    <property type="entry name" value="Sigma54_CBD"/>
    <property type="match status" value="1"/>
</dbReference>
<sequence>MEMMLTQRQTQGLAMTERMQASLKILQMSNLDLAAHLAEEALSNPCLDVALPEPLPELPSAAAARAFDRDPVAALESGKPSLHEHVARQIALAFSSPAARRVAFAFAEVLEPTGWLGQPIEAVAATACVPLSVAEAVLDRLQQFEPAGLFARDLAECLKLQAEDGGLFTWELSVVLDNLAMIAEGRIAELADLCDGTPDDVRNALRAIRGLDPKPGLAFAADPAPILPPDLRVTRGDGGWQVELNRSTMPAISVRAAPDSRDNAAARDFSNRALSRARWLCRTVERRQATLLRAAAALVRRQEAFLEQGQAHLRPLTTQDLADEMELHPSTISRAVAGRLIETPRGTLPLRAFFSRAFTPGTGEVGPSQDAVIALVRDIVRGEDGTHPLSDAAIASQAKGAGFPLARRTVAKYRELLGIPSSYDRRQRDCVGV</sequence>
<evidence type="ECO:0000256" key="7">
    <source>
        <dbReference type="ARBA" id="ARBA00023125"/>
    </source>
</evidence>
<feature type="domain" description="RNA polymerase sigma factor 54 DNA-binding" evidence="10">
    <location>
        <begin position="269"/>
        <end position="427"/>
    </location>
</feature>
<dbReference type="Gene3D" id="1.10.10.60">
    <property type="entry name" value="Homeodomain-like"/>
    <property type="match status" value="1"/>
</dbReference>
<dbReference type="EMBL" id="SLXU01000004">
    <property type="protein sequence ID" value="TCP61697.1"/>
    <property type="molecule type" value="Genomic_DNA"/>
</dbReference>
<evidence type="ECO:0000256" key="2">
    <source>
        <dbReference type="ARBA" id="ARBA00022478"/>
    </source>
</evidence>
<dbReference type="AlphaFoldDB" id="A0A4R2RHS6"/>
<evidence type="ECO:0000313" key="12">
    <source>
        <dbReference type="EMBL" id="TCP61697.1"/>
    </source>
</evidence>
<dbReference type="GO" id="GO:0016779">
    <property type="term" value="F:nucleotidyltransferase activity"/>
    <property type="evidence" value="ECO:0007669"/>
    <property type="project" value="UniProtKB-KW"/>
</dbReference>
<gene>
    <name evidence="12" type="ORF">EV663_104151</name>
</gene>
<dbReference type="PANTHER" id="PTHR32248:SF4">
    <property type="entry name" value="RNA POLYMERASE SIGMA-54 FACTOR"/>
    <property type="match status" value="1"/>
</dbReference>
<keyword evidence="2 9" id="KW-0240">DNA-directed RNA polymerase</keyword>
<dbReference type="Gene3D" id="1.10.10.1330">
    <property type="entry name" value="RNA polymerase sigma-54 factor, core-binding domain"/>
    <property type="match status" value="1"/>
</dbReference>
<dbReference type="InterPro" id="IPR007634">
    <property type="entry name" value="RNA_pol_sigma_54_DNA-bd"/>
</dbReference>
<keyword evidence="8 9" id="KW-0804">Transcription</keyword>
<proteinExistence type="inferred from homology"/>
<dbReference type="Pfam" id="PF00309">
    <property type="entry name" value="Sigma54_AID"/>
    <property type="match status" value="1"/>
</dbReference>
<dbReference type="PROSITE" id="PS50044">
    <property type="entry name" value="SIGMA54_3"/>
    <property type="match status" value="1"/>
</dbReference>
<dbReference type="GO" id="GO:0006352">
    <property type="term" value="P:DNA-templated transcription initiation"/>
    <property type="evidence" value="ECO:0007669"/>
    <property type="project" value="InterPro"/>
</dbReference>
<evidence type="ECO:0000313" key="13">
    <source>
        <dbReference type="Proteomes" id="UP000295050"/>
    </source>
</evidence>
<keyword evidence="4 9" id="KW-0548">Nucleotidyltransferase</keyword>
<accession>A0A4R2RHS6</accession>
<evidence type="ECO:0000259" key="11">
    <source>
        <dbReference type="Pfam" id="PF04963"/>
    </source>
</evidence>
<dbReference type="PROSITE" id="PS00718">
    <property type="entry name" value="SIGMA54_2"/>
    <property type="match status" value="1"/>
</dbReference>
<dbReference type="GO" id="GO:0000428">
    <property type="term" value="C:DNA-directed RNA polymerase complex"/>
    <property type="evidence" value="ECO:0007669"/>
    <property type="project" value="UniProtKB-KW"/>
</dbReference>
<keyword evidence="3 9" id="KW-0808">Transferase</keyword>
<reference evidence="12 13" key="1">
    <citation type="submission" date="2019-03" db="EMBL/GenBank/DDBJ databases">
        <title>Genomic Encyclopedia of Type Strains, Phase IV (KMG-IV): sequencing the most valuable type-strain genomes for metagenomic binning, comparative biology and taxonomic classification.</title>
        <authorList>
            <person name="Goeker M."/>
        </authorList>
    </citation>
    <scope>NUCLEOTIDE SEQUENCE [LARGE SCALE GENOMIC DNA]</scope>
    <source>
        <strain evidence="12 13">DSM 24766</strain>
    </source>
</reference>
<evidence type="ECO:0000256" key="5">
    <source>
        <dbReference type="ARBA" id="ARBA00023015"/>
    </source>
</evidence>
<dbReference type="GO" id="GO:0003677">
    <property type="term" value="F:DNA binding"/>
    <property type="evidence" value="ECO:0007669"/>
    <property type="project" value="UniProtKB-KW"/>
</dbReference>
<keyword evidence="7 9" id="KW-0238">DNA-binding</keyword>
<comment type="similarity">
    <text evidence="1 9">Belongs to the sigma-54 factor family.</text>
</comment>
<evidence type="ECO:0000256" key="6">
    <source>
        <dbReference type="ARBA" id="ARBA00023082"/>
    </source>
</evidence>
<comment type="caution">
    <text evidence="12">The sequence shown here is derived from an EMBL/GenBank/DDBJ whole genome shotgun (WGS) entry which is preliminary data.</text>
</comment>
<comment type="function">
    <text evidence="9">Sigma factors are initiation factors that promote the attachment of RNA polymerase to specific initiation sites and are then released.</text>
</comment>
<dbReference type="GO" id="GO:0016987">
    <property type="term" value="F:sigma factor activity"/>
    <property type="evidence" value="ECO:0007669"/>
    <property type="project" value="UniProtKB-KW"/>
</dbReference>
<dbReference type="PRINTS" id="PR00045">
    <property type="entry name" value="SIGMA54FCT"/>
</dbReference>